<dbReference type="HAMAP" id="MF_00120">
    <property type="entry name" value="GatA"/>
    <property type="match status" value="1"/>
</dbReference>
<comment type="function">
    <text evidence="5">Allows the formation of correctly charged Gln-tRNA(Gln) through the transamidation of misacylated Glu-tRNA(Gln) in the mitochondria. The reaction takes place in the presence of glutamine and ATP through an activated gamma-phospho-Glu-tRNA(Gln).</text>
</comment>
<dbReference type="PANTHER" id="PTHR11895">
    <property type="entry name" value="TRANSAMIDASE"/>
    <property type="match status" value="1"/>
</dbReference>
<dbReference type="InterPro" id="IPR036928">
    <property type="entry name" value="AS_sf"/>
</dbReference>
<dbReference type="STRING" id="126957.T1JHV9"/>
<evidence type="ECO:0000256" key="2">
    <source>
        <dbReference type="ARBA" id="ARBA00022741"/>
    </source>
</evidence>
<sequence length="504" mass="55447">MQSLREVSQALRKGLLDPVQLCENCLQIAARTKKCNAFVKITASVARKEALCSLQRYKREKFLGPLDGIPIAIKDNFNIKGLTTTCASNMLRNYESPYTATVVKRLLSSGSVLVGKTNMDEFAMGTGSVDSIFGAVRNPWSYHSNDERDSNDSDDFAVCGGSSGGSAVAVALGACFAALGSDSGGSTRSPAALCGVVGLKPTYGLLSRHGLVPLVNSMDVPGIFTKTVDDAALILVKYSDFFFLVCLLAGHDVRDSTTVPDKFIPFNLPDRIDLKGLRIGIPREFYCERMNSDVIDAWHAAANVLELGGARLVSVSLPHTRHSIACYSVLNCCEVASNFARYDGIEFGFRASKEESTEALYAESRHYGFNDVVRERILAGNYFLLKRQYEKYFKTALKVRRLISEDYAKVFDGGVDVLLTPTTLSEAQSFKDFSLKHNREHVALQDFCTQPVNMAGIPAISIPIQLSRNNLPIGLQLISNYFQEKLILTIGKYLEREVCFPKLN</sequence>
<dbReference type="EC" id="6.3.5.7" evidence="5"/>
<comment type="similarity">
    <text evidence="5">Belongs to the amidase family. GatA subfamily.</text>
</comment>
<dbReference type="PhylomeDB" id="T1JHV9"/>
<evidence type="ECO:0000256" key="4">
    <source>
        <dbReference type="ARBA" id="ARBA00022917"/>
    </source>
</evidence>
<dbReference type="EnsemblMetazoa" id="SMAR013440-RA">
    <property type="protein sequence ID" value="SMAR013440-PA"/>
    <property type="gene ID" value="SMAR013440"/>
</dbReference>
<proteinExistence type="inferred from homology"/>
<reference evidence="8" key="1">
    <citation type="submission" date="2011-05" db="EMBL/GenBank/DDBJ databases">
        <authorList>
            <person name="Richards S.R."/>
            <person name="Qu J."/>
            <person name="Jiang H."/>
            <person name="Jhangiani S.N."/>
            <person name="Agravi P."/>
            <person name="Goodspeed R."/>
            <person name="Gross S."/>
            <person name="Mandapat C."/>
            <person name="Jackson L."/>
            <person name="Mathew T."/>
            <person name="Pu L."/>
            <person name="Thornton R."/>
            <person name="Saada N."/>
            <person name="Wilczek-Boney K.B."/>
            <person name="Lee S."/>
            <person name="Kovar C."/>
            <person name="Wu Y."/>
            <person name="Scherer S.E."/>
            <person name="Worley K.C."/>
            <person name="Muzny D.M."/>
            <person name="Gibbs R."/>
        </authorList>
    </citation>
    <scope>NUCLEOTIDE SEQUENCE</scope>
    <source>
        <strain evidence="8">Brora</strain>
    </source>
</reference>
<keyword evidence="4 5" id="KW-0648">Protein biosynthesis</keyword>
<dbReference type="AlphaFoldDB" id="T1JHV9"/>
<dbReference type="HOGENOM" id="CLU_009600_7_6_1"/>
<accession>T1JHV9</accession>
<comment type="subcellular location">
    <subcellularLocation>
        <location evidence="5">Mitochondrion</location>
    </subcellularLocation>
</comment>
<dbReference type="GO" id="GO:0050567">
    <property type="term" value="F:glutaminyl-tRNA synthase (glutamine-hydrolyzing) activity"/>
    <property type="evidence" value="ECO:0007669"/>
    <property type="project" value="UniProtKB-UniRule"/>
</dbReference>
<dbReference type="Proteomes" id="UP000014500">
    <property type="component" value="Unassembled WGS sequence"/>
</dbReference>
<dbReference type="InterPro" id="IPR023631">
    <property type="entry name" value="Amidase_dom"/>
</dbReference>
<feature type="active site" description="Charge relay system" evidence="5">
    <location>
        <position position="74"/>
    </location>
</feature>
<evidence type="ECO:0000256" key="5">
    <source>
        <dbReference type="HAMAP-Rule" id="MF_03150"/>
    </source>
</evidence>
<dbReference type="GO" id="GO:0070681">
    <property type="term" value="P:glutaminyl-tRNAGln biosynthesis via transamidation"/>
    <property type="evidence" value="ECO:0007669"/>
    <property type="project" value="UniProtKB-UniRule"/>
</dbReference>
<dbReference type="SUPFAM" id="SSF75304">
    <property type="entry name" value="Amidase signature (AS) enzymes"/>
    <property type="match status" value="1"/>
</dbReference>
<dbReference type="eggNOG" id="KOG1211">
    <property type="taxonomic scope" value="Eukaryota"/>
</dbReference>
<dbReference type="EMBL" id="JH431998">
    <property type="status" value="NOT_ANNOTATED_CDS"/>
    <property type="molecule type" value="Genomic_DNA"/>
</dbReference>
<feature type="active site" description="Charge relay system" evidence="5">
    <location>
        <position position="162"/>
    </location>
</feature>
<keyword evidence="1 5" id="KW-0436">Ligase</keyword>
<dbReference type="Pfam" id="PF01425">
    <property type="entry name" value="Amidase"/>
    <property type="match status" value="1"/>
</dbReference>
<dbReference type="InterPro" id="IPR000120">
    <property type="entry name" value="Amidase"/>
</dbReference>
<dbReference type="GO" id="GO:0005739">
    <property type="term" value="C:mitochondrion"/>
    <property type="evidence" value="ECO:0007669"/>
    <property type="project" value="UniProtKB-SubCell"/>
</dbReference>
<evidence type="ECO:0000256" key="3">
    <source>
        <dbReference type="ARBA" id="ARBA00022840"/>
    </source>
</evidence>
<dbReference type="InterPro" id="IPR004412">
    <property type="entry name" value="GatA"/>
</dbReference>
<evidence type="ECO:0000313" key="8">
    <source>
        <dbReference type="Proteomes" id="UP000014500"/>
    </source>
</evidence>
<keyword evidence="8" id="KW-1185">Reference proteome</keyword>
<organism evidence="7 8">
    <name type="scientific">Strigamia maritima</name>
    <name type="common">European centipede</name>
    <name type="synonym">Geophilus maritimus</name>
    <dbReference type="NCBI Taxonomy" id="126957"/>
    <lineage>
        <taxon>Eukaryota</taxon>
        <taxon>Metazoa</taxon>
        <taxon>Ecdysozoa</taxon>
        <taxon>Arthropoda</taxon>
        <taxon>Myriapoda</taxon>
        <taxon>Chilopoda</taxon>
        <taxon>Pleurostigmophora</taxon>
        <taxon>Geophilomorpha</taxon>
        <taxon>Linotaeniidae</taxon>
        <taxon>Strigamia</taxon>
    </lineage>
</organism>
<dbReference type="PANTHER" id="PTHR11895:SF7">
    <property type="entry name" value="GLUTAMYL-TRNA(GLN) AMIDOTRANSFERASE SUBUNIT A, MITOCHONDRIAL"/>
    <property type="match status" value="1"/>
</dbReference>
<feature type="domain" description="Amidase" evidence="6">
    <location>
        <begin position="25"/>
        <end position="488"/>
    </location>
</feature>
<dbReference type="Gene3D" id="3.90.1300.10">
    <property type="entry name" value="Amidase signature (AS) domain"/>
    <property type="match status" value="1"/>
</dbReference>
<dbReference type="GO" id="GO:0032543">
    <property type="term" value="P:mitochondrial translation"/>
    <property type="evidence" value="ECO:0007669"/>
    <property type="project" value="UniProtKB-UniRule"/>
</dbReference>
<comment type="subunit">
    <text evidence="5">Subunit of the heterotrimeric GatCAB amidotransferase (AdT) complex, composed of A, B and C subunits.</text>
</comment>
<evidence type="ECO:0000313" key="7">
    <source>
        <dbReference type="EnsemblMetazoa" id="SMAR013440-PA"/>
    </source>
</evidence>
<keyword evidence="5" id="KW-0496">Mitochondrion</keyword>
<name>T1JHV9_STRMM</name>
<protein>
    <recommendedName>
        <fullName evidence="5">Glutamyl-tRNA(Gln) amidotransferase subunit A, mitochondrial</fullName>
        <shortName evidence="5">Glu-AdT subunit A</shortName>
        <ecNumber evidence="5">6.3.5.7</ecNumber>
    </recommendedName>
</protein>
<evidence type="ECO:0000256" key="1">
    <source>
        <dbReference type="ARBA" id="ARBA00022598"/>
    </source>
</evidence>
<dbReference type="GO" id="GO:0005524">
    <property type="term" value="F:ATP binding"/>
    <property type="evidence" value="ECO:0007669"/>
    <property type="project" value="UniProtKB-KW"/>
</dbReference>
<feature type="active site" description="Acyl-ester intermediate" evidence="5">
    <location>
        <position position="186"/>
    </location>
</feature>
<reference evidence="7" key="2">
    <citation type="submission" date="2015-02" db="UniProtKB">
        <authorList>
            <consortium name="EnsemblMetazoa"/>
        </authorList>
    </citation>
    <scope>IDENTIFICATION</scope>
</reference>
<dbReference type="GO" id="GO:0030956">
    <property type="term" value="C:glutamyl-tRNA(Gln) amidotransferase complex"/>
    <property type="evidence" value="ECO:0007669"/>
    <property type="project" value="UniProtKB-UniRule"/>
</dbReference>
<evidence type="ECO:0000259" key="6">
    <source>
        <dbReference type="Pfam" id="PF01425"/>
    </source>
</evidence>
<keyword evidence="3 5" id="KW-0067">ATP-binding</keyword>
<comment type="catalytic activity">
    <reaction evidence="5">
        <text>L-glutamyl-tRNA(Gln) + L-glutamine + ATP + H2O = L-glutaminyl-tRNA(Gln) + L-glutamate + ADP + phosphate + H(+)</text>
        <dbReference type="Rhea" id="RHEA:17521"/>
        <dbReference type="Rhea" id="RHEA-COMP:9681"/>
        <dbReference type="Rhea" id="RHEA-COMP:9684"/>
        <dbReference type="ChEBI" id="CHEBI:15377"/>
        <dbReference type="ChEBI" id="CHEBI:15378"/>
        <dbReference type="ChEBI" id="CHEBI:29985"/>
        <dbReference type="ChEBI" id="CHEBI:30616"/>
        <dbReference type="ChEBI" id="CHEBI:43474"/>
        <dbReference type="ChEBI" id="CHEBI:58359"/>
        <dbReference type="ChEBI" id="CHEBI:78520"/>
        <dbReference type="ChEBI" id="CHEBI:78521"/>
        <dbReference type="ChEBI" id="CHEBI:456216"/>
        <dbReference type="EC" id="6.3.5.7"/>
    </reaction>
</comment>
<dbReference type="OMA" id="DSKDATC"/>
<keyword evidence="2 5" id="KW-0547">Nucleotide-binding</keyword>